<dbReference type="Pfam" id="PF03703">
    <property type="entry name" value="bPH_2"/>
    <property type="match status" value="1"/>
</dbReference>
<evidence type="ECO:0000313" key="3">
    <source>
        <dbReference type="EMBL" id="MDR7348127.1"/>
    </source>
</evidence>
<reference evidence="3 4" key="1">
    <citation type="submission" date="2023-07" db="EMBL/GenBank/DDBJ databases">
        <title>Sequencing the genomes of 1000 actinobacteria strains.</title>
        <authorList>
            <person name="Klenk H.-P."/>
        </authorList>
    </citation>
    <scope>NUCLEOTIDE SEQUENCE [LARGE SCALE GENOMIC DNA]</scope>
    <source>
        <strain evidence="3 4">DSM 22966</strain>
    </source>
</reference>
<feature type="transmembrane region" description="Helical" evidence="1">
    <location>
        <begin position="21"/>
        <end position="41"/>
    </location>
</feature>
<evidence type="ECO:0000259" key="2">
    <source>
        <dbReference type="Pfam" id="PF03703"/>
    </source>
</evidence>
<feature type="transmembrane region" description="Helical" evidence="1">
    <location>
        <begin position="53"/>
        <end position="74"/>
    </location>
</feature>
<feature type="domain" description="YdbS-like PH" evidence="2">
    <location>
        <begin position="80"/>
        <end position="157"/>
    </location>
</feature>
<name>A0ABU2B3F6_9MICC</name>
<organism evidence="3 4">
    <name type="scientific">Enteractinococcus fodinae</name>
    <dbReference type="NCBI Taxonomy" id="684663"/>
    <lineage>
        <taxon>Bacteria</taxon>
        <taxon>Bacillati</taxon>
        <taxon>Actinomycetota</taxon>
        <taxon>Actinomycetes</taxon>
        <taxon>Micrococcales</taxon>
        <taxon>Micrococcaceae</taxon>
    </lineage>
</organism>
<accession>A0ABU2B3F6</accession>
<keyword evidence="1" id="KW-1133">Transmembrane helix</keyword>
<protein>
    <submittedName>
        <fullName evidence="3">Membrane protein YdbS with pleckstrin-like domain</fullName>
    </submittedName>
</protein>
<comment type="caution">
    <text evidence="3">The sequence shown here is derived from an EMBL/GenBank/DDBJ whole genome shotgun (WGS) entry which is preliminary data.</text>
</comment>
<dbReference type="RefSeq" id="WP_310175022.1">
    <property type="nucleotide sequence ID" value="NZ_BAABHE010000002.1"/>
</dbReference>
<keyword evidence="4" id="KW-1185">Reference proteome</keyword>
<dbReference type="EMBL" id="JAVDYJ010000001">
    <property type="protein sequence ID" value="MDR7348127.1"/>
    <property type="molecule type" value="Genomic_DNA"/>
</dbReference>
<dbReference type="InterPro" id="IPR005182">
    <property type="entry name" value="YdbS-like_PH"/>
</dbReference>
<keyword evidence="1" id="KW-0472">Membrane</keyword>
<dbReference type="PANTHER" id="PTHR34473">
    <property type="entry name" value="UPF0699 TRANSMEMBRANE PROTEIN YDBS"/>
    <property type="match status" value="1"/>
</dbReference>
<keyword evidence="1" id="KW-0812">Transmembrane</keyword>
<sequence length="171" mass="19399">MDHEQLPYKRVSTKLIPLRQIYNALLLGIPVIATTVGLLVLHNVTPFFELYPIAYLLFLIPAGLLIWGIIYAFIIPRQVRAMGYLEKRDDLLLRRGILFRHQVAVPYGRIQYVDIRQGPLQRMLGITYIVITTAGGGTASTFEGLEMAEAERLRDELTQRGYARLAELGES</sequence>
<proteinExistence type="predicted"/>
<dbReference type="Proteomes" id="UP001183794">
    <property type="component" value="Unassembled WGS sequence"/>
</dbReference>
<evidence type="ECO:0000313" key="4">
    <source>
        <dbReference type="Proteomes" id="UP001183794"/>
    </source>
</evidence>
<dbReference type="PANTHER" id="PTHR34473:SF2">
    <property type="entry name" value="UPF0699 TRANSMEMBRANE PROTEIN YDBT"/>
    <property type="match status" value="1"/>
</dbReference>
<evidence type="ECO:0000256" key="1">
    <source>
        <dbReference type="SAM" id="Phobius"/>
    </source>
</evidence>
<gene>
    <name evidence="3" type="ORF">J2S62_002384</name>
</gene>